<comment type="similarity">
    <text evidence="2 11">Belongs to the sodium:solute symporter (SSF) (TC 2.A.21) family.</text>
</comment>
<evidence type="ECO:0000256" key="8">
    <source>
        <dbReference type="ARBA" id="ARBA00023065"/>
    </source>
</evidence>
<dbReference type="InterPro" id="IPR001734">
    <property type="entry name" value="Na/solute_symporter"/>
</dbReference>
<dbReference type="InterPro" id="IPR038377">
    <property type="entry name" value="Na/Glc_symporter_sf"/>
</dbReference>
<name>A0ABQ9TSF5_SAGOE</name>
<feature type="transmembrane region" description="Helical" evidence="12">
    <location>
        <begin position="476"/>
        <end position="497"/>
    </location>
</feature>
<dbReference type="Gene3D" id="1.20.1730.10">
    <property type="entry name" value="Sodium/glucose cotransporter"/>
    <property type="match status" value="1"/>
</dbReference>
<keyword evidence="10" id="KW-0739">Sodium transport</keyword>
<organism evidence="13 14">
    <name type="scientific">Saguinus oedipus</name>
    <name type="common">Cotton-top tamarin</name>
    <name type="synonym">Oedipomidas oedipus</name>
    <dbReference type="NCBI Taxonomy" id="9490"/>
    <lineage>
        <taxon>Eukaryota</taxon>
        <taxon>Metazoa</taxon>
        <taxon>Chordata</taxon>
        <taxon>Craniata</taxon>
        <taxon>Vertebrata</taxon>
        <taxon>Euteleostomi</taxon>
        <taxon>Mammalia</taxon>
        <taxon>Eutheria</taxon>
        <taxon>Euarchontoglires</taxon>
        <taxon>Primates</taxon>
        <taxon>Haplorrhini</taxon>
        <taxon>Platyrrhini</taxon>
        <taxon>Cebidae</taxon>
        <taxon>Callitrichinae</taxon>
        <taxon>Saguinus</taxon>
    </lineage>
</organism>
<sequence>MAPSGVAGSRYSDLILWVSLPPLQAPSAPGFHLFWLPDQQEMSSRFSGGMKAVVWTDVFQVVVMLSGFWVVLARGVMLVGGPRHMLTLAQNHSRINLMDFNPDPRSRYTFWTFVVGGTLVWLSMYGVNQAQVQRYVACRTEKQAKLALLINQVGLFLIVSSAACCGIVMFVFYSDCDPLLVGRISAPDQYMPLLVLDIFEDLPGVPGLFLACAYSGTLRPDGVDGLSMWPEDPPPPSPHSTASTSINAMAAVTVEDLIKPWQRSLAPRKLVIISKGLCEFQGNPSGRPGQSSPVDRATPSATALIYGSACLTVAALSSLLGGGVLQGREAGTGAEVLSPLRKLRHRGVLGTHSGVEVSLSQRGSFTVMGVISGPLLGAFILGMFLPACNTRGVLSGLAAGLTLSLWVALGATLYPPSEQTMRVLPSSAARCVALSANASGLLDPSRLTANDSSRAPSPGMDASRPALADSFYAISYLYYGALGTLTTVLCGALISCLTGPTKRSALAPGLLWWDLAQQTASVAPKEEVAILDDSLVKGPEELPPGTKKPPGFLPTSEDRLFFLGQKELEGVGSWTACSGYDGGQDQRETNL</sequence>
<feature type="transmembrane region" description="Helical" evidence="12">
    <location>
        <begin position="148"/>
        <end position="173"/>
    </location>
</feature>
<evidence type="ECO:0000256" key="2">
    <source>
        <dbReference type="ARBA" id="ARBA00006434"/>
    </source>
</evidence>
<evidence type="ECO:0000256" key="5">
    <source>
        <dbReference type="ARBA" id="ARBA00022692"/>
    </source>
</evidence>
<dbReference type="Proteomes" id="UP001266305">
    <property type="component" value="Unassembled WGS sequence"/>
</dbReference>
<evidence type="ECO:0000256" key="6">
    <source>
        <dbReference type="ARBA" id="ARBA00022989"/>
    </source>
</evidence>
<comment type="subcellular location">
    <subcellularLocation>
        <location evidence="1">Cell membrane</location>
        <topology evidence="1">Multi-pass membrane protein</topology>
    </subcellularLocation>
</comment>
<accession>A0ABQ9TSF5</accession>
<keyword evidence="3" id="KW-0813">Transport</keyword>
<keyword evidence="8" id="KW-0406">Ion transport</keyword>
<keyword evidence="9 12" id="KW-0472">Membrane</keyword>
<feature type="transmembrane region" description="Helical" evidence="12">
    <location>
        <begin position="365"/>
        <end position="385"/>
    </location>
</feature>
<feature type="transmembrane region" description="Helical" evidence="12">
    <location>
        <begin position="52"/>
        <end position="72"/>
    </location>
</feature>
<dbReference type="PANTHER" id="PTHR42985">
    <property type="entry name" value="SODIUM-COUPLED MONOCARBOXYLATE TRANSPORTER"/>
    <property type="match status" value="1"/>
</dbReference>
<protein>
    <submittedName>
        <fullName evidence="13">Sodium/iodide cotransporter</fullName>
    </submittedName>
</protein>
<evidence type="ECO:0000256" key="3">
    <source>
        <dbReference type="ARBA" id="ARBA00022448"/>
    </source>
</evidence>
<feature type="transmembrane region" description="Helical" evidence="12">
    <location>
        <begin position="108"/>
        <end position="127"/>
    </location>
</feature>
<dbReference type="EMBL" id="JASSZA010000019">
    <property type="protein sequence ID" value="KAK2087701.1"/>
    <property type="molecule type" value="Genomic_DNA"/>
</dbReference>
<keyword evidence="6 12" id="KW-1133">Transmembrane helix</keyword>
<evidence type="ECO:0000256" key="11">
    <source>
        <dbReference type="RuleBase" id="RU362091"/>
    </source>
</evidence>
<evidence type="ECO:0000256" key="1">
    <source>
        <dbReference type="ARBA" id="ARBA00004651"/>
    </source>
</evidence>
<dbReference type="PANTHER" id="PTHR42985:SF11">
    <property type="entry name" value="SODIUM_IODIDE COTRANSPORTER"/>
    <property type="match status" value="1"/>
</dbReference>
<evidence type="ECO:0000256" key="4">
    <source>
        <dbReference type="ARBA" id="ARBA00022475"/>
    </source>
</evidence>
<evidence type="ECO:0000256" key="10">
    <source>
        <dbReference type="ARBA" id="ARBA00023201"/>
    </source>
</evidence>
<dbReference type="InterPro" id="IPR051163">
    <property type="entry name" value="Sodium:Solute_Symporter_SSF"/>
</dbReference>
<dbReference type="Pfam" id="PF00474">
    <property type="entry name" value="SSF"/>
    <property type="match status" value="1"/>
</dbReference>
<evidence type="ECO:0000313" key="13">
    <source>
        <dbReference type="EMBL" id="KAK2087701.1"/>
    </source>
</evidence>
<feature type="transmembrane region" description="Helical" evidence="12">
    <location>
        <begin position="392"/>
        <end position="414"/>
    </location>
</feature>
<keyword evidence="5 12" id="KW-0812">Transmembrane</keyword>
<gene>
    <name evidence="13" type="primary">SLC5A5</name>
    <name evidence="13" type="ORF">P7K49_033608</name>
</gene>
<keyword evidence="7" id="KW-0915">Sodium</keyword>
<keyword evidence="14" id="KW-1185">Reference proteome</keyword>
<dbReference type="PROSITE" id="PS50283">
    <property type="entry name" value="NA_SOLUT_SYMP_3"/>
    <property type="match status" value="1"/>
</dbReference>
<evidence type="ECO:0000256" key="12">
    <source>
        <dbReference type="SAM" id="Phobius"/>
    </source>
</evidence>
<evidence type="ECO:0000256" key="9">
    <source>
        <dbReference type="ARBA" id="ARBA00023136"/>
    </source>
</evidence>
<evidence type="ECO:0000313" key="14">
    <source>
        <dbReference type="Proteomes" id="UP001266305"/>
    </source>
</evidence>
<proteinExistence type="inferred from homology"/>
<evidence type="ECO:0000256" key="7">
    <source>
        <dbReference type="ARBA" id="ARBA00023053"/>
    </source>
</evidence>
<reference evidence="13 14" key="1">
    <citation type="submission" date="2023-05" db="EMBL/GenBank/DDBJ databases">
        <title>B98-5 Cell Line De Novo Hybrid Assembly: An Optical Mapping Approach.</title>
        <authorList>
            <person name="Kananen K."/>
            <person name="Auerbach J.A."/>
            <person name="Kautto E."/>
            <person name="Blachly J.S."/>
        </authorList>
    </citation>
    <scope>NUCLEOTIDE SEQUENCE [LARGE SCALE GENOMIC DNA]</scope>
    <source>
        <strain evidence="13">B95-8</strain>
        <tissue evidence="13">Cell line</tissue>
    </source>
</reference>
<keyword evidence="4" id="KW-1003">Cell membrane</keyword>
<comment type="caution">
    <text evidence="13">The sequence shown here is derived from an EMBL/GenBank/DDBJ whole genome shotgun (WGS) entry which is preliminary data.</text>
</comment>